<dbReference type="CDD" id="cd00761">
    <property type="entry name" value="Glyco_tranf_GTA_type"/>
    <property type="match status" value="1"/>
</dbReference>
<sequence>MGLVSVVVPIYNVEQYLEECVMSILKQTVRNIEVILVDDGSPDGSGHLSDELAERDKRIRVVHQENQGLGPARNTGLSLAKGEYVMFVDSDDWIDEDMVERLLETVRETDADAAFSGYRVMRCGAVDYESRHPLAGSILEGEEQIWKLRRAFFGAYPNRNVSDNTPVSVCFSMYRLDLIREHNIAFWNVRSEDRFFNAEFCKNANTIAVSDSVFYNYRNDRQPSITNGFNDSSIQDNEQLFDLLFRMGSQETQRKEEAILRIKRSVIDCTRTLLMSLESCEMPTSEKVELAGNLLHSKMLRRAVEDFPFTALPVQQQAFYLAEFFMLPKTALALASIRNRKR</sequence>
<evidence type="ECO:0000256" key="2">
    <source>
        <dbReference type="ARBA" id="ARBA00022679"/>
    </source>
</evidence>
<dbReference type="Proteomes" id="UP000622448">
    <property type="component" value="Unassembled WGS sequence"/>
</dbReference>
<evidence type="ECO:0000313" key="5">
    <source>
        <dbReference type="Proteomes" id="UP000622448"/>
    </source>
</evidence>
<dbReference type="Gene3D" id="3.90.550.10">
    <property type="entry name" value="Spore Coat Polysaccharide Biosynthesis Protein SpsA, Chain A"/>
    <property type="match status" value="1"/>
</dbReference>
<dbReference type="SUPFAM" id="SSF53448">
    <property type="entry name" value="Nucleotide-diphospho-sugar transferases"/>
    <property type="match status" value="1"/>
</dbReference>
<dbReference type="RefSeq" id="WP_186939720.1">
    <property type="nucleotide sequence ID" value="NZ_JACOOA010000010.1"/>
</dbReference>
<keyword evidence="5" id="KW-1185">Reference proteome</keyword>
<proteinExistence type="predicted"/>
<evidence type="ECO:0000313" key="4">
    <source>
        <dbReference type="EMBL" id="MBC5585737.1"/>
    </source>
</evidence>
<accession>A0ABR7BVW4</accession>
<dbReference type="PANTHER" id="PTHR22916">
    <property type="entry name" value="GLYCOSYLTRANSFERASE"/>
    <property type="match status" value="1"/>
</dbReference>
<name>A0ABR7BVW4_9ACTN</name>
<evidence type="ECO:0000259" key="3">
    <source>
        <dbReference type="Pfam" id="PF00535"/>
    </source>
</evidence>
<evidence type="ECO:0000256" key="1">
    <source>
        <dbReference type="ARBA" id="ARBA00022676"/>
    </source>
</evidence>
<dbReference type="EMBL" id="JACOOA010000010">
    <property type="protein sequence ID" value="MBC5585737.1"/>
    <property type="molecule type" value="Genomic_DNA"/>
</dbReference>
<dbReference type="PANTHER" id="PTHR22916:SF51">
    <property type="entry name" value="GLYCOSYLTRANSFERASE EPSH-RELATED"/>
    <property type="match status" value="1"/>
</dbReference>
<keyword evidence="1" id="KW-0328">Glycosyltransferase</keyword>
<protein>
    <submittedName>
        <fullName evidence="4">Glycosyltransferase</fullName>
    </submittedName>
</protein>
<dbReference type="InterPro" id="IPR029044">
    <property type="entry name" value="Nucleotide-diphossugar_trans"/>
</dbReference>
<reference evidence="4 5" key="1">
    <citation type="submission" date="2020-08" db="EMBL/GenBank/DDBJ databases">
        <title>Genome public.</title>
        <authorList>
            <person name="Liu C."/>
            <person name="Sun Q."/>
        </authorList>
    </citation>
    <scope>NUCLEOTIDE SEQUENCE [LARGE SCALE GENOMIC DNA]</scope>
    <source>
        <strain evidence="4 5">NSJ-70</strain>
    </source>
</reference>
<comment type="caution">
    <text evidence="4">The sequence shown here is derived from an EMBL/GenBank/DDBJ whole genome shotgun (WGS) entry which is preliminary data.</text>
</comment>
<dbReference type="Pfam" id="PF00535">
    <property type="entry name" value="Glycos_transf_2"/>
    <property type="match status" value="1"/>
</dbReference>
<keyword evidence="2" id="KW-0808">Transferase</keyword>
<feature type="domain" description="Glycosyltransferase 2-like" evidence="3">
    <location>
        <begin position="5"/>
        <end position="159"/>
    </location>
</feature>
<gene>
    <name evidence="4" type="ORF">H8S61_16250</name>
</gene>
<dbReference type="InterPro" id="IPR001173">
    <property type="entry name" value="Glyco_trans_2-like"/>
</dbReference>
<organism evidence="4 5">
    <name type="scientific">Eggerthella hominis</name>
    <dbReference type="NCBI Taxonomy" id="2763043"/>
    <lineage>
        <taxon>Bacteria</taxon>
        <taxon>Bacillati</taxon>
        <taxon>Actinomycetota</taxon>
        <taxon>Coriobacteriia</taxon>
        <taxon>Eggerthellales</taxon>
        <taxon>Eggerthellaceae</taxon>
        <taxon>Eggerthella</taxon>
    </lineage>
</organism>